<evidence type="ECO:0000256" key="6">
    <source>
        <dbReference type="ARBA" id="ARBA00022963"/>
    </source>
</evidence>
<dbReference type="AlphaFoldDB" id="A0AA38CQC5"/>
<keyword evidence="9" id="KW-1185">Reference proteome</keyword>
<reference evidence="8 9" key="1">
    <citation type="journal article" date="2021" name="Nat. Plants">
        <title>The Taxus genome provides insights into paclitaxel biosynthesis.</title>
        <authorList>
            <person name="Xiong X."/>
            <person name="Gou J."/>
            <person name="Liao Q."/>
            <person name="Li Y."/>
            <person name="Zhou Q."/>
            <person name="Bi G."/>
            <person name="Li C."/>
            <person name="Du R."/>
            <person name="Wang X."/>
            <person name="Sun T."/>
            <person name="Guo L."/>
            <person name="Liang H."/>
            <person name="Lu P."/>
            <person name="Wu Y."/>
            <person name="Zhang Z."/>
            <person name="Ro D.K."/>
            <person name="Shang Y."/>
            <person name="Huang S."/>
            <person name="Yan J."/>
        </authorList>
    </citation>
    <scope>NUCLEOTIDE SEQUENCE [LARGE SCALE GENOMIC DNA]</scope>
    <source>
        <strain evidence="8">Ta-2019</strain>
    </source>
</reference>
<evidence type="ECO:0000256" key="2">
    <source>
        <dbReference type="ARBA" id="ARBA00008668"/>
    </source>
</evidence>
<sequence length="291" mass="32086">MKMEGWRWKVLLLWVSMLSGCSGESVPALFVFGDSLLDTGNNNGLATYARAATPPYGSDFHNNNNNVSSGRFSNGPITTDFIAASLNVACPPPFVSAGENIEHGVNFASAGSGILDSTGSFFGEHYSMGAQISKFEEVKKRLEGRFGREKSGEMISKAVFYITTGSNDYLVTYYALPPTSLYALYSPLRFRQLLLSNLSQQLQSLYDLGARKLAVTAIPNIGCTPYALRVYGVREKDEINCVKFMNDAAKAYNAEFFRVIRRLQARHPDAHFISNNGFEASLLPYQNPTAY</sequence>
<comment type="subcellular location">
    <subcellularLocation>
        <location evidence="1">Secreted</location>
    </subcellularLocation>
</comment>
<evidence type="ECO:0000256" key="3">
    <source>
        <dbReference type="ARBA" id="ARBA00022525"/>
    </source>
</evidence>
<protein>
    <recommendedName>
        <fullName evidence="10">GDSL esterase/lipase</fullName>
    </recommendedName>
</protein>
<dbReference type="PROSITE" id="PS51257">
    <property type="entry name" value="PROKAR_LIPOPROTEIN"/>
    <property type="match status" value="1"/>
</dbReference>
<comment type="caution">
    <text evidence="8">The sequence shown here is derived from an EMBL/GenBank/DDBJ whole genome shotgun (WGS) entry which is preliminary data.</text>
</comment>
<dbReference type="InterPro" id="IPR001087">
    <property type="entry name" value="GDSL"/>
</dbReference>
<keyword evidence="6" id="KW-0442">Lipid degradation</keyword>
<comment type="similarity">
    <text evidence="2">Belongs to the 'GDSL' lipolytic enzyme family.</text>
</comment>
<feature type="non-terminal residue" evidence="8">
    <location>
        <position position="291"/>
    </location>
</feature>
<dbReference type="InterPro" id="IPR008265">
    <property type="entry name" value="Lipase_GDSL_AS"/>
</dbReference>
<gene>
    <name evidence="8" type="ORF">KI387_013270</name>
</gene>
<proteinExistence type="inferred from homology"/>
<keyword evidence="4 7" id="KW-0732">Signal</keyword>
<dbReference type="Gene3D" id="3.40.50.1110">
    <property type="entry name" value="SGNH hydrolase"/>
    <property type="match status" value="1"/>
</dbReference>
<dbReference type="EMBL" id="JAHRHJ020000009">
    <property type="protein sequence ID" value="KAH9301687.1"/>
    <property type="molecule type" value="Genomic_DNA"/>
</dbReference>
<dbReference type="Proteomes" id="UP000824469">
    <property type="component" value="Unassembled WGS sequence"/>
</dbReference>
<evidence type="ECO:0000256" key="1">
    <source>
        <dbReference type="ARBA" id="ARBA00004613"/>
    </source>
</evidence>
<dbReference type="GO" id="GO:0016042">
    <property type="term" value="P:lipid catabolic process"/>
    <property type="evidence" value="ECO:0007669"/>
    <property type="project" value="UniProtKB-KW"/>
</dbReference>
<dbReference type="InterPro" id="IPR051238">
    <property type="entry name" value="GDSL_esterase/lipase"/>
</dbReference>
<evidence type="ECO:0000256" key="7">
    <source>
        <dbReference type="SAM" id="SignalP"/>
    </source>
</evidence>
<evidence type="ECO:0008006" key="10">
    <source>
        <dbReference type="Google" id="ProtNLM"/>
    </source>
</evidence>
<keyword evidence="6" id="KW-0443">Lipid metabolism</keyword>
<evidence type="ECO:0000256" key="4">
    <source>
        <dbReference type="ARBA" id="ARBA00022729"/>
    </source>
</evidence>
<feature type="chain" id="PRO_5041251643" description="GDSL esterase/lipase" evidence="7">
    <location>
        <begin position="24"/>
        <end position="291"/>
    </location>
</feature>
<dbReference type="InterPro" id="IPR036514">
    <property type="entry name" value="SGNH_hydro_sf"/>
</dbReference>
<organism evidence="8 9">
    <name type="scientific">Taxus chinensis</name>
    <name type="common">Chinese yew</name>
    <name type="synonym">Taxus wallichiana var. chinensis</name>
    <dbReference type="NCBI Taxonomy" id="29808"/>
    <lineage>
        <taxon>Eukaryota</taxon>
        <taxon>Viridiplantae</taxon>
        <taxon>Streptophyta</taxon>
        <taxon>Embryophyta</taxon>
        <taxon>Tracheophyta</taxon>
        <taxon>Spermatophyta</taxon>
        <taxon>Pinopsida</taxon>
        <taxon>Pinidae</taxon>
        <taxon>Conifers II</taxon>
        <taxon>Cupressales</taxon>
        <taxon>Taxaceae</taxon>
        <taxon>Taxus</taxon>
    </lineage>
</organism>
<dbReference type="PROSITE" id="PS01098">
    <property type="entry name" value="LIPASE_GDSL_SER"/>
    <property type="match status" value="1"/>
</dbReference>
<accession>A0AA38CQC5</accession>
<dbReference type="OMA" id="AGENIEH"/>
<feature type="signal peptide" evidence="7">
    <location>
        <begin position="1"/>
        <end position="23"/>
    </location>
</feature>
<dbReference type="GO" id="GO:0005576">
    <property type="term" value="C:extracellular region"/>
    <property type="evidence" value="ECO:0007669"/>
    <property type="project" value="UniProtKB-SubCell"/>
</dbReference>
<evidence type="ECO:0000256" key="5">
    <source>
        <dbReference type="ARBA" id="ARBA00022801"/>
    </source>
</evidence>
<name>A0AA38CQC5_TAXCH</name>
<dbReference type="PANTHER" id="PTHR45650">
    <property type="entry name" value="GDSL-LIKE LIPASE/ACYLHYDROLASE-RELATED"/>
    <property type="match status" value="1"/>
</dbReference>
<dbReference type="GO" id="GO:0016298">
    <property type="term" value="F:lipase activity"/>
    <property type="evidence" value="ECO:0007669"/>
    <property type="project" value="InterPro"/>
</dbReference>
<dbReference type="PANTHER" id="PTHR45650:SF3">
    <property type="entry name" value="OS01G0748500 PROTEIN"/>
    <property type="match status" value="1"/>
</dbReference>
<dbReference type="Pfam" id="PF00657">
    <property type="entry name" value="Lipase_GDSL"/>
    <property type="match status" value="1"/>
</dbReference>
<evidence type="ECO:0000313" key="8">
    <source>
        <dbReference type="EMBL" id="KAH9301687.1"/>
    </source>
</evidence>
<evidence type="ECO:0000313" key="9">
    <source>
        <dbReference type="Proteomes" id="UP000824469"/>
    </source>
</evidence>
<keyword evidence="3" id="KW-0964">Secreted</keyword>
<keyword evidence="5" id="KW-0378">Hydrolase</keyword>